<reference evidence="2 3" key="1">
    <citation type="journal article" date="2014" name="Genome Announc.">
        <title>Draft Genome Sequence of Cytophaga fermentans JCM 21142T, a Facultative Anaerobe Isolated from Marine Mud.</title>
        <authorList>
            <person name="Starns D."/>
            <person name="Oshima K."/>
            <person name="Suda W."/>
            <person name="Iino T."/>
            <person name="Yuki M."/>
            <person name="Inoue J."/>
            <person name="Kitamura K."/>
            <person name="Iida T."/>
            <person name="Darby A."/>
            <person name="Hattori M."/>
            <person name="Ohkuma M."/>
        </authorList>
    </citation>
    <scope>NUCLEOTIDE SEQUENCE [LARGE SCALE GENOMIC DNA]</scope>
    <source>
        <strain evidence="2 3">JCM 21142</strain>
    </source>
</reference>
<protein>
    <submittedName>
        <fullName evidence="2">Uncharacterized protein</fullName>
    </submittedName>
</protein>
<dbReference type="OrthoDB" id="1046747at2"/>
<gene>
    <name evidence="2" type="ORF">JCM21142_134816</name>
</gene>
<feature type="signal peptide" evidence="1">
    <location>
        <begin position="1"/>
        <end position="18"/>
    </location>
</feature>
<evidence type="ECO:0000256" key="1">
    <source>
        <dbReference type="SAM" id="SignalP"/>
    </source>
</evidence>
<keyword evidence="3" id="KW-1185">Reference proteome</keyword>
<dbReference type="Proteomes" id="UP000019402">
    <property type="component" value="Unassembled WGS sequence"/>
</dbReference>
<accession>W7YC46</accession>
<feature type="chain" id="PRO_5004904121" evidence="1">
    <location>
        <begin position="19"/>
        <end position="217"/>
    </location>
</feature>
<organism evidence="2 3">
    <name type="scientific">Saccharicrinis fermentans DSM 9555 = JCM 21142</name>
    <dbReference type="NCBI Taxonomy" id="869213"/>
    <lineage>
        <taxon>Bacteria</taxon>
        <taxon>Pseudomonadati</taxon>
        <taxon>Bacteroidota</taxon>
        <taxon>Bacteroidia</taxon>
        <taxon>Marinilabiliales</taxon>
        <taxon>Marinilabiliaceae</taxon>
        <taxon>Saccharicrinis</taxon>
    </lineage>
</organism>
<evidence type="ECO:0000313" key="2">
    <source>
        <dbReference type="EMBL" id="GAF06047.1"/>
    </source>
</evidence>
<sequence>MRILTTLSFFVLALNCFAQLGLDMNYEEILQDEKLKNIKTMYYRVEDTSNSDGRLLFSKAFSEDGKVTEKYVYTFWDVVSYDHTTSYKYDKNWNLIEEITIQRILNLGKRDEEYINALGADPINEKINYEYNEYGFLTKKNEYSFGEEGFLINQKPSRTVIYEYKDSLLINEKSFTPNGRVTYENYEMTCKYKKEGQQTKKIKKFSDGSNETITFTL</sequence>
<dbReference type="EMBL" id="BAMD01000269">
    <property type="protein sequence ID" value="GAF06047.1"/>
    <property type="molecule type" value="Genomic_DNA"/>
</dbReference>
<proteinExistence type="predicted"/>
<comment type="caution">
    <text evidence="2">The sequence shown here is derived from an EMBL/GenBank/DDBJ whole genome shotgun (WGS) entry which is preliminary data.</text>
</comment>
<evidence type="ECO:0000313" key="3">
    <source>
        <dbReference type="Proteomes" id="UP000019402"/>
    </source>
</evidence>
<name>W7YC46_9BACT</name>
<keyword evidence="1" id="KW-0732">Signal</keyword>
<dbReference type="RefSeq" id="WP_044214709.1">
    <property type="nucleotide sequence ID" value="NZ_KI912108.1"/>
</dbReference>
<dbReference type="AlphaFoldDB" id="W7YC46"/>
<dbReference type="STRING" id="869213.GCA_000517085_04769"/>